<sequence>MIGMLNCGSENTADFYASPRESSLYQKGRVRTRSTVGYSSDGRKFVDGQPLDKCTPSEMWHEVLKKASVTSVIERSLLHIENEPTAVSDSELETKKASKNPRNDISSMWQQVISDVRARTSKNQTPIEKSRNREQSVTSAVEERLDSPS</sequence>
<proteinExistence type="predicted"/>
<dbReference type="PANTHER" id="PTHR38608:SF4">
    <property type="entry name" value="PROTEIN CBG07207"/>
    <property type="match status" value="1"/>
</dbReference>
<dbReference type="PANTHER" id="PTHR38608">
    <property type="entry name" value="PROTEIN CBG07207"/>
    <property type="match status" value="1"/>
</dbReference>
<dbReference type="Proteomes" id="UP000036681">
    <property type="component" value="Unplaced"/>
</dbReference>
<organism evidence="2 3">
    <name type="scientific">Ascaris lumbricoides</name>
    <name type="common">Giant roundworm</name>
    <dbReference type="NCBI Taxonomy" id="6252"/>
    <lineage>
        <taxon>Eukaryota</taxon>
        <taxon>Metazoa</taxon>
        <taxon>Ecdysozoa</taxon>
        <taxon>Nematoda</taxon>
        <taxon>Chromadorea</taxon>
        <taxon>Rhabditida</taxon>
        <taxon>Spirurina</taxon>
        <taxon>Ascaridomorpha</taxon>
        <taxon>Ascaridoidea</taxon>
        <taxon>Ascarididae</taxon>
        <taxon>Ascaris</taxon>
    </lineage>
</organism>
<accession>A0A0M3HPQ2</accession>
<name>A0A0M3HPQ2_ASCLU</name>
<dbReference type="WBParaSite" id="ALUE_0000392801-mRNA-1">
    <property type="protein sequence ID" value="ALUE_0000392801-mRNA-1"/>
    <property type="gene ID" value="ALUE_0000392801"/>
</dbReference>
<protein>
    <submittedName>
        <fullName evidence="3">FYR C-terminal domain-containing protein</fullName>
    </submittedName>
</protein>
<feature type="region of interest" description="Disordered" evidence="1">
    <location>
        <begin position="83"/>
        <end position="149"/>
    </location>
</feature>
<reference evidence="3" key="1">
    <citation type="submission" date="2017-02" db="UniProtKB">
        <authorList>
            <consortium name="WormBaseParasite"/>
        </authorList>
    </citation>
    <scope>IDENTIFICATION</scope>
</reference>
<evidence type="ECO:0000313" key="2">
    <source>
        <dbReference type="Proteomes" id="UP000036681"/>
    </source>
</evidence>
<evidence type="ECO:0000313" key="3">
    <source>
        <dbReference type="WBParaSite" id="ALUE_0000392801-mRNA-1"/>
    </source>
</evidence>
<evidence type="ECO:0000256" key="1">
    <source>
        <dbReference type="SAM" id="MobiDB-lite"/>
    </source>
</evidence>
<dbReference type="AlphaFoldDB" id="A0A0M3HPQ2"/>
<feature type="compositionally biased region" description="Polar residues" evidence="1">
    <location>
        <begin position="103"/>
        <end position="113"/>
    </location>
</feature>
<keyword evidence="2" id="KW-1185">Reference proteome</keyword>